<dbReference type="Proteomes" id="UP000025238">
    <property type="component" value="Chromosome"/>
</dbReference>
<proteinExistence type="predicted"/>
<dbReference type="PATRIC" id="fig|316.97.peg.1425"/>
<evidence type="ECO:0000256" key="2">
    <source>
        <dbReference type="SAM" id="MobiDB-lite"/>
    </source>
</evidence>
<sequence>MTAQEGFDLFKNVATATRGNGGDQQSIERQAYALQQMLGVGYLRGEELNQQLADSNPAIKKFIMQAFAERTGKKGTEAFLDALSNREVSVQDVLKGYEKSAKEASDRVRELSGSIQGAEARLENLKLAEELQRTVDGPLTEAAKQWTEAQTELHGAMEPLRDSFYSVAASATSLAASLISWGVKQSESAPAVNGEASNEQRSENPWSSSTGRGMLSIPDARAIKQPSYPQFVSPLIPHTKDWETEAQKYSGPALDSLKGNTNTSVSSQVTFAPGSIVLNDTAISDPEEFVRSVEYPLIELQKRVMTDLFRETATNFPESTY</sequence>
<accession>A0A023WXZ9</accession>
<feature type="compositionally biased region" description="Polar residues" evidence="2">
    <location>
        <begin position="195"/>
        <end position="211"/>
    </location>
</feature>
<dbReference type="AlphaFoldDB" id="A0A023WXZ9"/>
<protein>
    <submittedName>
        <fullName evidence="3">Uncharacterized protein</fullName>
    </submittedName>
</protein>
<keyword evidence="1" id="KW-0175">Coiled coil</keyword>
<dbReference type="KEGG" id="pstu:UIB01_07070"/>
<gene>
    <name evidence="3" type="ORF">UIB01_07070</name>
</gene>
<dbReference type="NCBIfam" id="TIGR02675">
    <property type="entry name" value="tape_meas_nterm"/>
    <property type="match status" value="1"/>
</dbReference>
<organism evidence="3 4">
    <name type="scientific">Stutzerimonas stutzeri</name>
    <name type="common">Pseudomonas stutzeri</name>
    <dbReference type="NCBI Taxonomy" id="316"/>
    <lineage>
        <taxon>Bacteria</taxon>
        <taxon>Pseudomonadati</taxon>
        <taxon>Pseudomonadota</taxon>
        <taxon>Gammaproteobacteria</taxon>
        <taxon>Pseudomonadales</taxon>
        <taxon>Pseudomonadaceae</taxon>
        <taxon>Stutzerimonas</taxon>
    </lineage>
</organism>
<evidence type="ECO:0000256" key="1">
    <source>
        <dbReference type="SAM" id="Coils"/>
    </source>
</evidence>
<dbReference type="EMBL" id="CP007509">
    <property type="protein sequence ID" value="AHY45077.1"/>
    <property type="molecule type" value="Genomic_DNA"/>
</dbReference>
<reference evidence="3 4" key="1">
    <citation type="submission" date="2014-03" db="EMBL/GenBank/DDBJ databases">
        <title>Complete genome sequence of Pseudomonas stutzeri 19SMN4.</title>
        <authorList>
            <person name="Brunet-Galmes I."/>
            <person name="Nogales B."/>
            <person name="Busquets A."/>
            <person name="Pena A."/>
            <person name="Gomila M."/>
            <person name="Garcia-Valdes E."/>
            <person name="Lalucat J."/>
            <person name="Bennasar A."/>
            <person name="Bosch R."/>
        </authorList>
    </citation>
    <scope>NUCLEOTIDE SEQUENCE [LARGE SCALE GENOMIC DNA]</scope>
    <source>
        <strain evidence="3 4">19SMN4</strain>
    </source>
</reference>
<evidence type="ECO:0000313" key="3">
    <source>
        <dbReference type="EMBL" id="AHY45077.1"/>
    </source>
</evidence>
<dbReference type="InterPro" id="IPR013491">
    <property type="entry name" value="Tape_meas_N"/>
</dbReference>
<feature type="coiled-coil region" evidence="1">
    <location>
        <begin position="101"/>
        <end position="128"/>
    </location>
</feature>
<name>A0A023WXZ9_STUST</name>
<evidence type="ECO:0000313" key="4">
    <source>
        <dbReference type="Proteomes" id="UP000025238"/>
    </source>
</evidence>
<feature type="region of interest" description="Disordered" evidence="2">
    <location>
        <begin position="190"/>
        <end position="214"/>
    </location>
</feature>